<accession>A0A484G726</accession>
<comment type="caution">
    <text evidence="2">The sequence shown here is derived from an EMBL/GenBank/DDBJ whole genome shotgun (WGS) entry which is preliminary data.</text>
</comment>
<reference evidence="3" key="1">
    <citation type="journal article" date="2013" name="New Phytol.">
        <title>Comparative genomic and transcriptomic analyses reveal the hemibiotrophic stage shift of Colletotrichum fungi.</title>
        <authorList>
            <person name="Gan P."/>
            <person name="Ikeda K."/>
            <person name="Irieda H."/>
            <person name="Narusaka M."/>
            <person name="O'Connell R.J."/>
            <person name="Narusaka Y."/>
            <person name="Takano Y."/>
            <person name="Kubo Y."/>
            <person name="Shirasu K."/>
        </authorList>
    </citation>
    <scope>NUCLEOTIDE SEQUENCE [LARGE SCALE GENOMIC DNA]</scope>
    <source>
        <strain evidence="3">104-T / ATCC 96160 / CBS 514.97 / LARS 414 / MAFF 240422</strain>
    </source>
</reference>
<evidence type="ECO:0000313" key="3">
    <source>
        <dbReference type="Proteomes" id="UP000014480"/>
    </source>
</evidence>
<dbReference type="STRING" id="1213857.A0A484G726"/>
<dbReference type="AlphaFoldDB" id="A0A484G726"/>
<name>A0A484G726_COLOR</name>
<protein>
    <submittedName>
        <fullName evidence="2">Uncharacterized protein</fullName>
    </submittedName>
</protein>
<keyword evidence="3" id="KW-1185">Reference proteome</keyword>
<dbReference type="Proteomes" id="UP000014480">
    <property type="component" value="Unassembled WGS sequence"/>
</dbReference>
<feature type="region of interest" description="Disordered" evidence="1">
    <location>
        <begin position="1"/>
        <end position="193"/>
    </location>
</feature>
<reference evidence="3" key="2">
    <citation type="journal article" date="2019" name="Mol. Plant Microbe Interact.">
        <title>Genome sequence resources for four phytopathogenic fungi from the Colletotrichum orbiculare species complex.</title>
        <authorList>
            <person name="Gan P."/>
            <person name="Tsushima A."/>
            <person name="Narusaka M."/>
            <person name="Narusaka Y."/>
            <person name="Takano Y."/>
            <person name="Kubo Y."/>
            <person name="Shirasu K."/>
        </authorList>
    </citation>
    <scope>GENOME REANNOTATION</scope>
    <source>
        <strain evidence="3">104-T / ATCC 96160 / CBS 514.97 / LARS 414 / MAFF 240422</strain>
    </source>
</reference>
<organism evidence="2 3">
    <name type="scientific">Colletotrichum orbiculare (strain 104-T / ATCC 96160 / CBS 514.97 / LARS 414 / MAFF 240422)</name>
    <name type="common">Cucumber anthracnose fungus</name>
    <name type="synonym">Colletotrichum lagenarium</name>
    <dbReference type="NCBI Taxonomy" id="1213857"/>
    <lineage>
        <taxon>Eukaryota</taxon>
        <taxon>Fungi</taxon>
        <taxon>Dikarya</taxon>
        <taxon>Ascomycota</taxon>
        <taxon>Pezizomycotina</taxon>
        <taxon>Sordariomycetes</taxon>
        <taxon>Hypocreomycetidae</taxon>
        <taxon>Glomerellales</taxon>
        <taxon>Glomerellaceae</taxon>
        <taxon>Colletotrichum</taxon>
        <taxon>Colletotrichum orbiculare species complex</taxon>
    </lineage>
</organism>
<dbReference type="EMBL" id="AMCV02000001">
    <property type="protein sequence ID" value="TDZ25720.1"/>
    <property type="molecule type" value="Genomic_DNA"/>
</dbReference>
<feature type="compositionally biased region" description="Basic and acidic residues" evidence="1">
    <location>
        <begin position="70"/>
        <end position="79"/>
    </location>
</feature>
<dbReference type="OrthoDB" id="5389296at2759"/>
<evidence type="ECO:0000256" key="1">
    <source>
        <dbReference type="SAM" id="MobiDB-lite"/>
    </source>
</evidence>
<sequence>MTQPPPSTPTPRRFPFSKRPPPSAQKTPGSGAPGFASSQRFHATPRFAPPSSSRVPPSTPAFPGSIRSSRKVDPIHDALDSSQDAPPTVTRPRAGPGTQKEVIDSDSEFASDSQDDEPLLPPPPRATGVPVHDSIEIESSDTQSDGAERTPKRRRISISPAQSSMSVFGEDKYADNVKREPVGEDNGLSDVDGRILAGDDHDLDEDMGIPDPGAGETSKTQPTFHRAPRFKVSEAELARTEGLPDAFSPQRRGQRYVPGGLAAEMQSWLAEVKGWAGGGDRAPDLVMQIAVDGVVPGNRMYLVNGRRIVEGEGTREEIAARLMLAGEGRLTGLGQKAPLIFAGGSKD</sequence>
<feature type="compositionally biased region" description="Acidic residues" evidence="1">
    <location>
        <begin position="104"/>
        <end position="118"/>
    </location>
</feature>
<gene>
    <name evidence="2" type="ORF">Cob_v000448</name>
</gene>
<proteinExistence type="predicted"/>
<evidence type="ECO:0000313" key="2">
    <source>
        <dbReference type="EMBL" id="TDZ25720.1"/>
    </source>
</evidence>
<feature type="compositionally biased region" description="Basic and acidic residues" evidence="1">
    <location>
        <begin position="169"/>
        <end position="182"/>
    </location>
</feature>